<dbReference type="GO" id="GO:0019898">
    <property type="term" value="C:extrinsic component of membrane"/>
    <property type="evidence" value="ECO:0007669"/>
    <property type="project" value="TreeGrafter"/>
</dbReference>
<dbReference type="GO" id="GO:0005737">
    <property type="term" value="C:cytoplasm"/>
    <property type="evidence" value="ECO:0007669"/>
    <property type="project" value="TreeGrafter"/>
</dbReference>
<accession>A0A834MP74</accession>
<feature type="domain" description="PH" evidence="2">
    <location>
        <begin position="97"/>
        <end position="196"/>
    </location>
</feature>
<keyword evidence="4" id="KW-1185">Reference proteome</keyword>
<dbReference type="SUPFAM" id="SSF50729">
    <property type="entry name" value="PH domain-like"/>
    <property type="match status" value="1"/>
</dbReference>
<comment type="caution">
    <text evidence="3">The sequence shown here is derived from an EMBL/GenBank/DDBJ whole genome shotgun (WGS) entry which is preliminary data.</text>
</comment>
<dbReference type="OrthoDB" id="6152532at2759"/>
<keyword evidence="1" id="KW-0344">Guanine-nucleotide releasing factor</keyword>
<dbReference type="AlphaFoldDB" id="A0A834MP74"/>
<dbReference type="GO" id="GO:0005085">
    <property type="term" value="F:guanyl-nucleotide exchange factor activity"/>
    <property type="evidence" value="ECO:0007669"/>
    <property type="project" value="UniProtKB-KW"/>
</dbReference>
<dbReference type="SMART" id="SM00233">
    <property type="entry name" value="PH"/>
    <property type="match status" value="1"/>
</dbReference>
<evidence type="ECO:0000256" key="1">
    <source>
        <dbReference type="ARBA" id="ARBA00022658"/>
    </source>
</evidence>
<dbReference type="Gene3D" id="2.30.29.30">
    <property type="entry name" value="Pleckstrin-homology domain (PH domain)/Phosphotyrosine-binding domain (PTB)"/>
    <property type="match status" value="1"/>
</dbReference>
<gene>
    <name evidence="3" type="ORF">GWI33_003445</name>
</gene>
<proteinExistence type="predicted"/>
<dbReference type="InterPro" id="IPR055251">
    <property type="entry name" value="SOS1_NGEF_PH"/>
</dbReference>
<dbReference type="Pfam" id="PF22697">
    <property type="entry name" value="SOS1_NGEF_PH"/>
    <property type="match status" value="1"/>
</dbReference>
<organism evidence="3 4">
    <name type="scientific">Rhynchophorus ferrugineus</name>
    <name type="common">Red palm weevil</name>
    <name type="synonym">Curculio ferrugineus</name>
    <dbReference type="NCBI Taxonomy" id="354439"/>
    <lineage>
        <taxon>Eukaryota</taxon>
        <taxon>Metazoa</taxon>
        <taxon>Ecdysozoa</taxon>
        <taxon>Arthropoda</taxon>
        <taxon>Hexapoda</taxon>
        <taxon>Insecta</taxon>
        <taxon>Pterygota</taxon>
        <taxon>Neoptera</taxon>
        <taxon>Endopterygota</taxon>
        <taxon>Coleoptera</taxon>
        <taxon>Polyphaga</taxon>
        <taxon>Cucujiformia</taxon>
        <taxon>Curculionidae</taxon>
        <taxon>Dryophthorinae</taxon>
        <taxon>Rhynchophorus</taxon>
    </lineage>
</organism>
<reference evidence="3" key="1">
    <citation type="submission" date="2020-08" db="EMBL/GenBank/DDBJ databases">
        <title>Genome sequencing and assembly of the red palm weevil Rhynchophorus ferrugineus.</title>
        <authorList>
            <person name="Dias G.B."/>
            <person name="Bergman C.M."/>
            <person name="Manee M."/>
        </authorList>
    </citation>
    <scope>NUCLEOTIDE SEQUENCE</scope>
    <source>
        <strain evidence="3">AA-2017</strain>
        <tissue evidence="3">Whole larva</tissue>
    </source>
</reference>
<dbReference type="GO" id="GO:0007411">
    <property type="term" value="P:axon guidance"/>
    <property type="evidence" value="ECO:0007669"/>
    <property type="project" value="TreeGrafter"/>
</dbReference>
<protein>
    <recommendedName>
        <fullName evidence="2">PH domain-containing protein</fullName>
    </recommendedName>
</protein>
<evidence type="ECO:0000313" key="4">
    <source>
        <dbReference type="Proteomes" id="UP000625711"/>
    </source>
</evidence>
<dbReference type="EMBL" id="JAACXV010000019">
    <property type="protein sequence ID" value="KAF7286874.1"/>
    <property type="molecule type" value="Genomic_DNA"/>
</dbReference>
<evidence type="ECO:0000259" key="2">
    <source>
        <dbReference type="SMART" id="SM00233"/>
    </source>
</evidence>
<dbReference type="PANTHER" id="PTHR22826:SF106">
    <property type="entry name" value="TRIO, ISOFORM A"/>
    <property type="match status" value="1"/>
</dbReference>
<dbReference type="InterPro" id="IPR011993">
    <property type="entry name" value="PH-like_dom_sf"/>
</dbReference>
<dbReference type="InterPro" id="IPR001849">
    <property type="entry name" value="PH_domain"/>
</dbReference>
<name>A0A834MP74_RHYFE</name>
<sequence>MEVRTSNNKSVFYDVDLNKQEDTRPKSAISRFQSFKDSFKIKRRHHTVAIGSKDIVKASISSPIKVETAADLSQRRTYSENAIACCPFDISGYGQFLMMDEFVVKKAQKRTLMVFLFEKIMIFTSRESSHDCYYFKDSIRLDELCIVPTHEKNVLILKNHYSSAKFHKDIMVKLQTPSEYIKVRWKEAIEKCLWAQFIKAKEESEKSKKQ</sequence>
<dbReference type="PANTHER" id="PTHR22826">
    <property type="entry name" value="RHO GUANINE EXCHANGE FACTOR-RELATED"/>
    <property type="match status" value="1"/>
</dbReference>
<evidence type="ECO:0000313" key="3">
    <source>
        <dbReference type="EMBL" id="KAF7286874.1"/>
    </source>
</evidence>
<dbReference type="InterPro" id="IPR051336">
    <property type="entry name" value="RhoGEF_Guanine_NuclExch_SF"/>
</dbReference>
<dbReference type="Proteomes" id="UP000625711">
    <property type="component" value="Unassembled WGS sequence"/>
</dbReference>